<sequence length="321" mass="36754">MADPTTITAMTNTTANSCVGVQCDCNTAWSIAQQWSTLRLCTPTGKFQDKLVSNYAVRARRIAATYARFYLELEDGCDVTKKGRFYWMALGAFASKTVACSLEDFRVTSIKNVKEGLGKGNLWLFCDISGWHWYYTKHPSHFDQCLSSRSAANYVPAVQKQMNQLPWKSEALPKINNMQVSGYIKDGFAFVKQIEEDTVLSKRQDHQLKHLLKIADHEQGVILQPLIYDAPDFAKWVGRQRSPWVNWASPKLELVFTHACITDNAELKSVAPEDIKLEELKSRMNWIGKAAERFHFLMKKYPAFMENELRTIAIWMDMSDK</sequence>
<dbReference type="Proteomes" id="UP000295367">
    <property type="component" value="Unassembled WGS sequence"/>
</dbReference>
<dbReference type="AlphaFoldDB" id="A0A4R3YDU8"/>
<reference evidence="1 2" key="1">
    <citation type="submission" date="2019-03" db="EMBL/GenBank/DDBJ databases">
        <title>Genomic Encyclopedia of Type Strains, Phase IV (KMG-IV): sequencing the most valuable type-strain genomes for metagenomic binning, comparative biology and taxonomic classification.</title>
        <authorList>
            <person name="Goeker M."/>
        </authorList>
    </citation>
    <scope>NUCLEOTIDE SEQUENCE [LARGE SCALE GENOMIC DNA]</scope>
    <source>
        <strain evidence="1 2">DSM 100309</strain>
    </source>
</reference>
<evidence type="ECO:0000313" key="2">
    <source>
        <dbReference type="Proteomes" id="UP000295367"/>
    </source>
</evidence>
<accession>A0A4R3YDU8</accession>
<dbReference type="InterPro" id="IPR019658">
    <property type="entry name" value="DUF2515"/>
</dbReference>
<protein>
    <submittedName>
        <fullName evidence="1">Uncharacterized protein</fullName>
    </submittedName>
</protein>
<name>A0A4R3YDU8_9PROT</name>
<keyword evidence="2" id="KW-1185">Reference proteome</keyword>
<gene>
    <name evidence="1" type="ORF">EDC63_101659</name>
</gene>
<dbReference type="RefSeq" id="WP_124947415.1">
    <property type="nucleotide sequence ID" value="NZ_BHVT01000073.1"/>
</dbReference>
<dbReference type="EMBL" id="SMCO01000001">
    <property type="protein sequence ID" value="TCV90685.1"/>
    <property type="molecule type" value="Genomic_DNA"/>
</dbReference>
<organism evidence="1 2">
    <name type="scientific">Sulfurirhabdus autotrophica</name>
    <dbReference type="NCBI Taxonomy" id="1706046"/>
    <lineage>
        <taxon>Bacteria</taxon>
        <taxon>Pseudomonadati</taxon>
        <taxon>Pseudomonadota</taxon>
        <taxon>Betaproteobacteria</taxon>
        <taxon>Nitrosomonadales</taxon>
        <taxon>Sulfuricellaceae</taxon>
        <taxon>Sulfurirhabdus</taxon>
    </lineage>
</organism>
<comment type="caution">
    <text evidence="1">The sequence shown here is derived from an EMBL/GenBank/DDBJ whole genome shotgun (WGS) entry which is preliminary data.</text>
</comment>
<dbReference type="OrthoDB" id="143720at2"/>
<evidence type="ECO:0000313" key="1">
    <source>
        <dbReference type="EMBL" id="TCV90685.1"/>
    </source>
</evidence>
<proteinExistence type="predicted"/>
<dbReference type="Pfam" id="PF10720">
    <property type="entry name" value="DUF2515"/>
    <property type="match status" value="1"/>
</dbReference>